<dbReference type="PANTHER" id="PTHR42673">
    <property type="entry name" value="MALEYLACETOACETATE ISOMERASE"/>
    <property type="match status" value="1"/>
</dbReference>
<dbReference type="Pfam" id="PF13410">
    <property type="entry name" value="GST_C_2"/>
    <property type="match status" value="1"/>
</dbReference>
<feature type="domain" description="GST N-terminal" evidence="1">
    <location>
        <begin position="1"/>
        <end position="82"/>
    </location>
</feature>
<keyword evidence="3" id="KW-1185">Reference proteome</keyword>
<keyword evidence="2" id="KW-0808">Transferase</keyword>
<dbReference type="Gene3D" id="1.20.1050.10">
    <property type="match status" value="1"/>
</dbReference>
<dbReference type="InterPro" id="IPR036249">
    <property type="entry name" value="Thioredoxin-like_sf"/>
</dbReference>
<dbReference type="RefSeq" id="WP_184200135.1">
    <property type="nucleotide sequence ID" value="NZ_JACIIV010000016.1"/>
</dbReference>
<dbReference type="InterPro" id="IPR036282">
    <property type="entry name" value="Glutathione-S-Trfase_C_sf"/>
</dbReference>
<dbReference type="AlphaFoldDB" id="A0A841L7N1"/>
<dbReference type="GO" id="GO:0004364">
    <property type="term" value="F:glutathione transferase activity"/>
    <property type="evidence" value="ECO:0007669"/>
    <property type="project" value="UniProtKB-EC"/>
</dbReference>
<accession>A0A841L7N1</accession>
<dbReference type="GO" id="GO:0006749">
    <property type="term" value="P:glutathione metabolic process"/>
    <property type="evidence" value="ECO:0007669"/>
    <property type="project" value="TreeGrafter"/>
</dbReference>
<dbReference type="CDD" id="cd03194">
    <property type="entry name" value="GST_C_3"/>
    <property type="match status" value="1"/>
</dbReference>
<dbReference type="Pfam" id="PF13409">
    <property type="entry name" value="GST_N_2"/>
    <property type="match status" value="1"/>
</dbReference>
<comment type="caution">
    <text evidence="2">The sequence shown here is derived from an EMBL/GenBank/DDBJ whole genome shotgun (WGS) entry which is preliminary data.</text>
</comment>
<sequence length="223" mass="25007">MKLIIANRAYSSWSLRGWLAAKLSGLPFSCTLVPMDTPEWDSGAAKGEIPSGKVPVLWDGGEPVWDSMAIVMWLADKGGHDRFWPRDLHARKLAYAMSAEMHAGFLGLRSGCPMNLKLRFPDFAASPDVLADAARIDSLWDEARTRFGEDLDEPYLFGHFSAADVMYAPVVYRFAHYGLPLSDRSRTYLEAMLAHPWMQEWQAEARAETWPLARYLVEGGIPA</sequence>
<dbReference type="GO" id="GO:0016034">
    <property type="term" value="F:maleylacetoacetate isomerase activity"/>
    <property type="evidence" value="ECO:0007669"/>
    <property type="project" value="TreeGrafter"/>
</dbReference>
<reference evidence="2 3" key="1">
    <citation type="submission" date="2020-08" db="EMBL/GenBank/DDBJ databases">
        <title>Genomic Encyclopedia of Type Strains, Phase IV (KMG-IV): sequencing the most valuable type-strain genomes for metagenomic binning, comparative biology and taxonomic classification.</title>
        <authorList>
            <person name="Goeker M."/>
        </authorList>
    </citation>
    <scope>NUCLEOTIDE SEQUENCE [LARGE SCALE GENOMIC DNA]</scope>
    <source>
        <strain evidence="2 3">DSM 102189</strain>
    </source>
</reference>
<dbReference type="SUPFAM" id="SSF47616">
    <property type="entry name" value="GST C-terminal domain-like"/>
    <property type="match status" value="1"/>
</dbReference>
<dbReference type="PROSITE" id="PS50404">
    <property type="entry name" value="GST_NTER"/>
    <property type="match status" value="1"/>
</dbReference>
<organism evidence="2 3">
    <name type="scientific">Polymorphobacter multimanifer</name>
    <dbReference type="NCBI Taxonomy" id="1070431"/>
    <lineage>
        <taxon>Bacteria</taxon>
        <taxon>Pseudomonadati</taxon>
        <taxon>Pseudomonadota</taxon>
        <taxon>Alphaproteobacteria</taxon>
        <taxon>Sphingomonadales</taxon>
        <taxon>Sphingosinicellaceae</taxon>
        <taxon>Polymorphobacter</taxon>
    </lineage>
</organism>
<proteinExistence type="predicted"/>
<protein>
    <submittedName>
        <fullName evidence="2">Glutathione S-transferase</fullName>
        <ecNumber evidence="2">2.5.1.18</ecNumber>
    </submittedName>
</protein>
<dbReference type="PANTHER" id="PTHR42673:SF4">
    <property type="entry name" value="MALEYLACETOACETATE ISOMERASE"/>
    <property type="match status" value="1"/>
</dbReference>
<evidence type="ECO:0000313" key="2">
    <source>
        <dbReference type="EMBL" id="MBB6228216.1"/>
    </source>
</evidence>
<dbReference type="InterPro" id="IPR004045">
    <property type="entry name" value="Glutathione_S-Trfase_N"/>
</dbReference>
<dbReference type="SUPFAM" id="SSF52833">
    <property type="entry name" value="Thioredoxin-like"/>
    <property type="match status" value="1"/>
</dbReference>
<evidence type="ECO:0000259" key="1">
    <source>
        <dbReference type="PROSITE" id="PS50404"/>
    </source>
</evidence>
<evidence type="ECO:0000313" key="3">
    <source>
        <dbReference type="Proteomes" id="UP000538147"/>
    </source>
</evidence>
<dbReference type="EMBL" id="JACIIV010000016">
    <property type="protein sequence ID" value="MBB6228216.1"/>
    <property type="molecule type" value="Genomic_DNA"/>
</dbReference>
<dbReference type="Proteomes" id="UP000538147">
    <property type="component" value="Unassembled WGS sequence"/>
</dbReference>
<name>A0A841L7N1_9SPHN</name>
<gene>
    <name evidence="2" type="ORF">FHS79_002401</name>
</gene>
<dbReference type="GO" id="GO:0006559">
    <property type="term" value="P:L-phenylalanine catabolic process"/>
    <property type="evidence" value="ECO:0007669"/>
    <property type="project" value="TreeGrafter"/>
</dbReference>
<dbReference type="EC" id="2.5.1.18" evidence="2"/>
<dbReference type="Gene3D" id="3.40.30.10">
    <property type="entry name" value="Glutaredoxin"/>
    <property type="match status" value="1"/>
</dbReference>